<feature type="region of interest" description="Disordered" evidence="1">
    <location>
        <begin position="1"/>
        <end position="156"/>
    </location>
</feature>
<dbReference type="EMBL" id="CAJPDS010000003">
    <property type="protein sequence ID" value="CAF9904995.1"/>
    <property type="molecule type" value="Genomic_DNA"/>
</dbReference>
<proteinExistence type="predicted"/>
<reference evidence="2" key="1">
    <citation type="submission" date="2021-03" db="EMBL/GenBank/DDBJ databases">
        <authorList>
            <person name="Tagirdzhanova G."/>
        </authorList>
    </citation>
    <scope>NUCLEOTIDE SEQUENCE</scope>
</reference>
<feature type="compositionally biased region" description="Polar residues" evidence="1">
    <location>
        <begin position="58"/>
        <end position="67"/>
    </location>
</feature>
<dbReference type="AlphaFoldDB" id="A0A8H3EG36"/>
<sequence>MPKNQAEDSGPPADSGSGFKKFFRSLSPFRGKKQQQHSDGGGPVNTDHSRGFSFDFASANTSKSTVQVGPAKLTDKEMANLERRRKRMSSQAQLGGLSPDTAFSSQATSTTQRAETRKFEAQGETESINTTLNILSNASPTPEPSQMTARGKIEKY</sequence>
<feature type="compositionally biased region" description="Basic and acidic residues" evidence="1">
    <location>
        <begin position="73"/>
        <end position="82"/>
    </location>
</feature>
<keyword evidence="3" id="KW-1185">Reference proteome</keyword>
<organism evidence="2 3">
    <name type="scientific">Heterodermia speciosa</name>
    <dbReference type="NCBI Taxonomy" id="116794"/>
    <lineage>
        <taxon>Eukaryota</taxon>
        <taxon>Fungi</taxon>
        <taxon>Dikarya</taxon>
        <taxon>Ascomycota</taxon>
        <taxon>Pezizomycotina</taxon>
        <taxon>Lecanoromycetes</taxon>
        <taxon>OSLEUM clade</taxon>
        <taxon>Lecanoromycetidae</taxon>
        <taxon>Caliciales</taxon>
        <taxon>Physciaceae</taxon>
        <taxon>Heterodermia</taxon>
    </lineage>
</organism>
<gene>
    <name evidence="2" type="ORF">HETSPECPRED_004843</name>
</gene>
<dbReference type="Proteomes" id="UP000664521">
    <property type="component" value="Unassembled WGS sequence"/>
</dbReference>
<protein>
    <submittedName>
        <fullName evidence="2">Uncharacterized protein</fullName>
    </submittedName>
</protein>
<feature type="compositionally biased region" description="Low complexity" evidence="1">
    <location>
        <begin position="101"/>
        <end position="113"/>
    </location>
</feature>
<name>A0A8H3EG36_9LECA</name>
<evidence type="ECO:0000313" key="3">
    <source>
        <dbReference type="Proteomes" id="UP000664521"/>
    </source>
</evidence>
<comment type="caution">
    <text evidence="2">The sequence shown here is derived from an EMBL/GenBank/DDBJ whole genome shotgun (WGS) entry which is preliminary data.</text>
</comment>
<evidence type="ECO:0000256" key="1">
    <source>
        <dbReference type="SAM" id="MobiDB-lite"/>
    </source>
</evidence>
<evidence type="ECO:0000313" key="2">
    <source>
        <dbReference type="EMBL" id="CAF9904995.1"/>
    </source>
</evidence>
<feature type="compositionally biased region" description="Polar residues" evidence="1">
    <location>
        <begin position="124"/>
        <end position="148"/>
    </location>
</feature>
<accession>A0A8H3EG36</accession>